<feature type="compositionally biased region" description="Polar residues" evidence="2">
    <location>
        <begin position="576"/>
        <end position="591"/>
    </location>
</feature>
<evidence type="ECO:0000256" key="2">
    <source>
        <dbReference type="SAM" id="MobiDB-lite"/>
    </source>
</evidence>
<feature type="compositionally biased region" description="Polar residues" evidence="2">
    <location>
        <begin position="516"/>
        <end position="528"/>
    </location>
</feature>
<feature type="compositionally biased region" description="Basic and acidic residues" evidence="2">
    <location>
        <begin position="656"/>
        <end position="670"/>
    </location>
</feature>
<feature type="compositionally biased region" description="Basic and acidic residues" evidence="2">
    <location>
        <begin position="678"/>
        <end position="701"/>
    </location>
</feature>
<feature type="chain" id="PRO_5043545519" evidence="3">
    <location>
        <begin position="17"/>
        <end position="712"/>
    </location>
</feature>
<keyword evidence="5" id="KW-1185">Reference proteome</keyword>
<feature type="region of interest" description="Disordered" evidence="2">
    <location>
        <begin position="576"/>
        <end position="712"/>
    </location>
</feature>
<feature type="region of interest" description="Disordered" evidence="2">
    <location>
        <begin position="505"/>
        <end position="528"/>
    </location>
</feature>
<name>A0A162X6C3_DIDRA</name>
<accession>A0A162X6C3</accession>
<feature type="signal peptide" evidence="3">
    <location>
        <begin position="1"/>
        <end position="16"/>
    </location>
</feature>
<dbReference type="Proteomes" id="UP000076837">
    <property type="component" value="Unassembled WGS sequence"/>
</dbReference>
<proteinExistence type="predicted"/>
<feature type="compositionally biased region" description="Polar residues" evidence="2">
    <location>
        <begin position="626"/>
        <end position="635"/>
    </location>
</feature>
<keyword evidence="1" id="KW-0175">Coiled coil</keyword>
<evidence type="ECO:0000256" key="1">
    <source>
        <dbReference type="SAM" id="Coils"/>
    </source>
</evidence>
<comment type="caution">
    <text evidence="4">The sequence shown here is derived from an EMBL/GenBank/DDBJ whole genome shotgun (WGS) entry which is preliminary data.</text>
</comment>
<dbReference type="STRING" id="5454.A0A162X6C3"/>
<evidence type="ECO:0000313" key="4">
    <source>
        <dbReference type="EMBL" id="KZM19372.1"/>
    </source>
</evidence>
<evidence type="ECO:0000256" key="3">
    <source>
        <dbReference type="SAM" id="SignalP"/>
    </source>
</evidence>
<dbReference type="EMBL" id="JYNV01000295">
    <property type="protein sequence ID" value="KZM19372.1"/>
    <property type="molecule type" value="Genomic_DNA"/>
</dbReference>
<feature type="coiled-coil region" evidence="1">
    <location>
        <begin position="322"/>
        <end position="349"/>
    </location>
</feature>
<feature type="compositionally biased region" description="Low complexity" evidence="2">
    <location>
        <begin position="641"/>
        <end position="655"/>
    </location>
</feature>
<keyword evidence="3" id="KW-0732">Signal</keyword>
<sequence length="712" mass="77429">MPPALFVLSLFWFTKGRFLVQDSEGGKLNDRESECTTDQRIGVLTQALQTPDHPVHKLIETKITEITKINEQSAAMDLVRDEIARIDEFYRAKAEDLALAAMARATEYYKDSLANAKKRSVANEEKMTSIEDRLHVVQQQVQGQLPEAICRKIASIINSMAKTTIEKADQERFRKLASTTSNADHELLEELQNKVLGYDESLQGLAGLPAEISELKVGVKQQMDDLRSAISGQDESIVKLVDTHTLPRAQGTDAEVLSKLQDKIDNHDTQLQSFTKMSNDLGELETEVKTFAKSLRQLSAVVSTVQAMEISLQKHDGQIMELNGASANVETSIKQHEQLEQKIGQIEKNVSREASSHEIILAMQGKIEKVETSLAELGSVRSQVGVLGERTTSFEDRVAHQEELLKQLKVAANDVDNMTARSKAYDDMLNKLHTNVNKLAEDFGSIKGLATIIENHGEQLEYFQKWANEDSKAVKELERITVNTAVDSPPSVSASTAAVHVLPASGAPAKDPQHPSPTSETHVLQGEDVSQTSIPTDLAATATIEDLEDPLSTPENDATPAPNAPAPLLVWSKLSHSVPSPSAGDSNSRLLNQYPDPYTSGSDTLASKPNSPSPQPPTTTPDAHLTPSSTQTSPPQGDARTSTPTSPAATPAAASLHDETMNNRPGHDETGIPEPSDALEKLLADLGEERADGDLEVDVEHAGNGLEDEDTF</sequence>
<evidence type="ECO:0000313" key="5">
    <source>
        <dbReference type="Proteomes" id="UP000076837"/>
    </source>
</evidence>
<reference evidence="4 5" key="1">
    <citation type="journal article" date="2016" name="Sci. Rep.">
        <title>Draft genome sequencing and secretome analysis of fungal phytopathogen Ascochyta rabiei provides insight into the necrotrophic effector repertoire.</title>
        <authorList>
            <person name="Verma S."/>
            <person name="Gazara R.K."/>
            <person name="Nizam S."/>
            <person name="Parween S."/>
            <person name="Chattopadhyay D."/>
            <person name="Verma P.K."/>
        </authorList>
    </citation>
    <scope>NUCLEOTIDE SEQUENCE [LARGE SCALE GENOMIC DNA]</scope>
    <source>
        <strain evidence="4 5">ArDII</strain>
    </source>
</reference>
<protein>
    <submittedName>
        <fullName evidence="4">Uncharacterized protein</fullName>
    </submittedName>
</protein>
<dbReference type="AlphaFoldDB" id="A0A162X6C3"/>
<organism evidence="4 5">
    <name type="scientific">Didymella rabiei</name>
    <name type="common">Chickpea ascochyta blight fungus</name>
    <name type="synonym">Mycosphaerella rabiei</name>
    <dbReference type="NCBI Taxonomy" id="5454"/>
    <lineage>
        <taxon>Eukaryota</taxon>
        <taxon>Fungi</taxon>
        <taxon>Dikarya</taxon>
        <taxon>Ascomycota</taxon>
        <taxon>Pezizomycotina</taxon>
        <taxon>Dothideomycetes</taxon>
        <taxon>Pleosporomycetidae</taxon>
        <taxon>Pleosporales</taxon>
        <taxon>Pleosporineae</taxon>
        <taxon>Didymellaceae</taxon>
        <taxon>Ascochyta</taxon>
    </lineage>
</organism>
<gene>
    <name evidence="4" type="ORF">ST47_g9467</name>
</gene>